<evidence type="ECO:0000313" key="1">
    <source>
        <dbReference type="EMBL" id="MDP9832613.1"/>
    </source>
</evidence>
<comment type="caution">
    <text evidence="1">The sequence shown here is derived from an EMBL/GenBank/DDBJ whole genome shotgun (WGS) entry which is preliminary data.</text>
</comment>
<keyword evidence="2" id="KW-1185">Reference proteome</keyword>
<accession>A0ABT9PIR8</accession>
<evidence type="ECO:0000313" key="2">
    <source>
        <dbReference type="Proteomes" id="UP001230145"/>
    </source>
</evidence>
<dbReference type="Proteomes" id="UP001230145">
    <property type="component" value="Unassembled WGS sequence"/>
</dbReference>
<protein>
    <recommendedName>
        <fullName evidence="3">DUF4194 domain-containing protein</fullName>
    </recommendedName>
</protein>
<reference evidence="1 2" key="1">
    <citation type="submission" date="2023-07" db="EMBL/GenBank/DDBJ databases">
        <title>Sequencing the genomes of 1000 actinobacteria strains.</title>
        <authorList>
            <person name="Klenk H.-P."/>
        </authorList>
    </citation>
    <scope>NUCLEOTIDE SEQUENCE [LARGE SCALE GENOMIC DNA]</scope>
    <source>
        <strain evidence="1 2">DSM 19515</strain>
    </source>
</reference>
<organism evidence="1 2">
    <name type="scientific">Trueperella abortisuis</name>
    <dbReference type="NCBI Taxonomy" id="445930"/>
    <lineage>
        <taxon>Bacteria</taxon>
        <taxon>Bacillati</taxon>
        <taxon>Actinomycetota</taxon>
        <taxon>Actinomycetes</taxon>
        <taxon>Actinomycetales</taxon>
        <taxon>Actinomycetaceae</taxon>
        <taxon>Trueperella</taxon>
    </lineage>
</organism>
<evidence type="ECO:0008006" key="3">
    <source>
        <dbReference type="Google" id="ProtNLM"/>
    </source>
</evidence>
<dbReference type="Pfam" id="PF13835">
    <property type="entry name" value="DUF4194"/>
    <property type="match status" value="1"/>
</dbReference>
<gene>
    <name evidence="1" type="ORF">J2S45_001292</name>
</gene>
<dbReference type="InterPro" id="IPR025449">
    <property type="entry name" value="JetB"/>
</dbReference>
<name>A0ABT9PIR8_9ACTO</name>
<dbReference type="RefSeq" id="WP_307634892.1">
    <property type="nucleotide sequence ID" value="NZ_JAUSQL010000001.1"/>
</dbReference>
<proteinExistence type="predicted"/>
<dbReference type="EMBL" id="JAUSQL010000001">
    <property type="protein sequence ID" value="MDP9832613.1"/>
    <property type="molecule type" value="Genomic_DNA"/>
</dbReference>
<sequence length="248" mass="26976">MTAHDEQTGVSRETDLPHDADILASADLADGVVATDGLWPGDTGTLPAQVRSALVQLIRGPYVSARRTPNHWATLLAHESVIRSRLADVWLDLALDEDREVAFARNAPAEGESVPQMMRKQSLSFVDTALLLYLRHQLLRAAAAGERAYVGLDELTEHIQQYRVDGNHDHAIAAKRVKAAVDRFVKYALLDRTDTEGRYEIMSILGLVVTADLVAGIEAEYRAIREGVRGGSVGSADGADGVVGEEWV</sequence>